<dbReference type="GO" id="GO:0016289">
    <property type="term" value="F:acyl-CoA hydrolase activity"/>
    <property type="evidence" value="ECO:0007669"/>
    <property type="project" value="TreeGrafter"/>
</dbReference>
<dbReference type="EMBL" id="DSUH01000292">
    <property type="protein sequence ID" value="HGU33692.1"/>
    <property type="molecule type" value="Genomic_DNA"/>
</dbReference>
<evidence type="ECO:0000313" key="3">
    <source>
        <dbReference type="EMBL" id="HGU33692.1"/>
    </source>
</evidence>
<dbReference type="PANTHER" id="PTHR42856:SF1">
    <property type="entry name" value="ACYL-COENZYME A THIOESTERASE PAAI"/>
    <property type="match status" value="1"/>
</dbReference>
<evidence type="ECO:0000256" key="1">
    <source>
        <dbReference type="ARBA" id="ARBA00022801"/>
    </source>
</evidence>
<keyword evidence="1" id="KW-0378">Hydrolase</keyword>
<dbReference type="PANTHER" id="PTHR42856">
    <property type="entry name" value="ACYL-COENZYME A THIOESTERASE PAAI"/>
    <property type="match status" value="1"/>
</dbReference>
<dbReference type="SUPFAM" id="SSF54637">
    <property type="entry name" value="Thioesterase/thiol ester dehydrase-isomerase"/>
    <property type="match status" value="1"/>
</dbReference>
<sequence>MKEPEQREDLRNWIGRDRFAELIGIDLVEVRPGWAKATLVIDERHQNGFGMTQGGAVFTLADLAFAAASNSHGIPAVAISVNIFFLKATTSGSILTAEARELSRNPKLAVYQVDVHDQNLERVASFQGMVYRKRPSKGHPSRPNERP</sequence>
<name>A0A7C4VRV5_9BACT</name>
<dbReference type="InterPro" id="IPR052723">
    <property type="entry name" value="Acyl-CoA_thioesterase_PaaI"/>
</dbReference>
<evidence type="ECO:0000259" key="2">
    <source>
        <dbReference type="Pfam" id="PF03061"/>
    </source>
</evidence>
<accession>A0A7C4VRV5</accession>
<dbReference type="Pfam" id="PF03061">
    <property type="entry name" value="4HBT"/>
    <property type="match status" value="1"/>
</dbReference>
<dbReference type="InterPro" id="IPR003736">
    <property type="entry name" value="PAAI_dom"/>
</dbReference>
<dbReference type="AlphaFoldDB" id="A0A7C4VRV5"/>
<dbReference type="NCBIfam" id="TIGR00369">
    <property type="entry name" value="unchar_dom_1"/>
    <property type="match status" value="1"/>
</dbReference>
<feature type="domain" description="Thioesterase" evidence="2">
    <location>
        <begin position="50"/>
        <end position="122"/>
    </location>
</feature>
<dbReference type="InterPro" id="IPR006683">
    <property type="entry name" value="Thioestr_dom"/>
</dbReference>
<comment type="caution">
    <text evidence="3">The sequence shown here is derived from an EMBL/GenBank/DDBJ whole genome shotgun (WGS) entry which is preliminary data.</text>
</comment>
<dbReference type="CDD" id="cd03443">
    <property type="entry name" value="PaaI_thioesterase"/>
    <property type="match status" value="1"/>
</dbReference>
<protein>
    <submittedName>
        <fullName evidence="3">PaaI family thioesterase</fullName>
    </submittedName>
</protein>
<dbReference type="Gene3D" id="3.10.129.10">
    <property type="entry name" value="Hotdog Thioesterase"/>
    <property type="match status" value="1"/>
</dbReference>
<organism evidence="3">
    <name type="scientific">Desulfatirhabdium butyrativorans</name>
    <dbReference type="NCBI Taxonomy" id="340467"/>
    <lineage>
        <taxon>Bacteria</taxon>
        <taxon>Pseudomonadati</taxon>
        <taxon>Thermodesulfobacteriota</taxon>
        <taxon>Desulfobacteria</taxon>
        <taxon>Desulfobacterales</taxon>
        <taxon>Desulfatirhabdiaceae</taxon>
        <taxon>Desulfatirhabdium</taxon>
    </lineage>
</organism>
<gene>
    <name evidence="3" type="ORF">ENS29_12695</name>
</gene>
<dbReference type="InterPro" id="IPR029069">
    <property type="entry name" value="HotDog_dom_sf"/>
</dbReference>
<reference evidence="3" key="1">
    <citation type="journal article" date="2020" name="mSystems">
        <title>Genome- and Community-Level Interaction Insights into Carbon Utilization and Element Cycling Functions of Hydrothermarchaeota in Hydrothermal Sediment.</title>
        <authorList>
            <person name="Zhou Z."/>
            <person name="Liu Y."/>
            <person name="Xu W."/>
            <person name="Pan J."/>
            <person name="Luo Z.H."/>
            <person name="Li M."/>
        </authorList>
    </citation>
    <scope>NUCLEOTIDE SEQUENCE [LARGE SCALE GENOMIC DNA]</scope>
    <source>
        <strain evidence="3">SpSt-477</strain>
    </source>
</reference>
<proteinExistence type="predicted"/>